<dbReference type="Pfam" id="PF11142">
    <property type="entry name" value="DUF2917"/>
    <property type="match status" value="1"/>
</dbReference>
<protein>
    <recommendedName>
        <fullName evidence="3">DUF2917 domain-containing protein</fullName>
    </recommendedName>
</protein>
<reference evidence="1 2" key="1">
    <citation type="submission" date="2017-09" db="EMBL/GenBank/DDBJ databases">
        <title>Metagenomic Analysis Reveals Denitrifying Candidatus Accumulibacter and Flanking Population as a Source of N2O.</title>
        <authorList>
            <person name="Gao H."/>
            <person name="Mao Y."/>
            <person name="Zhao X."/>
            <person name="Liu W.-T."/>
            <person name="Zhang T."/>
            <person name="Wells G."/>
        </authorList>
    </citation>
    <scope>NUCLEOTIDE SEQUENCE [LARGE SCALE GENOMIC DNA]</scope>
    <source>
        <strain evidence="1">CANDO_2_IC</strain>
    </source>
</reference>
<evidence type="ECO:0000313" key="1">
    <source>
        <dbReference type="EMBL" id="MQM31261.1"/>
    </source>
</evidence>
<dbReference type="AlphaFoldDB" id="A0A6A7RUZ9"/>
<comment type="caution">
    <text evidence="1">The sequence shown here is derived from an EMBL/GenBank/DDBJ whole genome shotgun (WGS) entry which is preliminary data.</text>
</comment>
<dbReference type="InterPro" id="IPR021317">
    <property type="entry name" value="DUF2917"/>
</dbReference>
<evidence type="ECO:0008006" key="3">
    <source>
        <dbReference type="Google" id="ProtNLM"/>
    </source>
</evidence>
<dbReference type="Proteomes" id="UP000342300">
    <property type="component" value="Unassembled WGS sequence"/>
</dbReference>
<organism evidence="1 2">
    <name type="scientific">Candidatus Accumulibacter phosphatis</name>
    <dbReference type="NCBI Taxonomy" id="327160"/>
    <lineage>
        <taxon>Bacteria</taxon>
        <taxon>Pseudomonadati</taxon>
        <taxon>Pseudomonadota</taxon>
        <taxon>Betaproteobacteria</taxon>
        <taxon>Candidatus Accumulibacter</taxon>
    </lineage>
</organism>
<sequence length="150" mass="16893">MMRTVLVTILPSCHCFIKARWPTLCLIRTETRELAMDFDLYNSELYLAHNAPVRLMSAKGVRIVCTAGRVWLTVEGEAGDFLLAAGESHLVEGHGLALLEAIGDGRVRFELAVKPWQRLLLAPLQEIWQRRQRSPQLDRRLLHPGSPLAG</sequence>
<proteinExistence type="predicted"/>
<evidence type="ECO:0000313" key="2">
    <source>
        <dbReference type="Proteomes" id="UP000342300"/>
    </source>
</evidence>
<name>A0A6A7RUZ9_9PROT</name>
<dbReference type="EMBL" id="PDHS01000290">
    <property type="protein sequence ID" value="MQM31261.1"/>
    <property type="molecule type" value="Genomic_DNA"/>
</dbReference>
<gene>
    <name evidence="1" type="ORF">CRU78_12355</name>
</gene>
<accession>A0A6A7RUZ9</accession>